<dbReference type="RefSeq" id="WP_099615717.1">
    <property type="nucleotide sequence ID" value="NZ_KZ319375.1"/>
</dbReference>
<dbReference type="EMBL" id="NTFH01000012">
    <property type="protein sequence ID" value="PHQ13991.1"/>
    <property type="molecule type" value="Genomic_DNA"/>
</dbReference>
<dbReference type="Proteomes" id="UP000231409">
    <property type="component" value="Unassembled WGS sequence"/>
</dbReference>
<proteinExistence type="predicted"/>
<protein>
    <recommendedName>
        <fullName evidence="3">Nucleoside-diphosphate sugar epimerase</fullName>
    </recommendedName>
</protein>
<dbReference type="SUPFAM" id="SSF53756">
    <property type="entry name" value="UDP-Glycosyltransferase/glycogen phosphorylase"/>
    <property type="match status" value="1"/>
</dbReference>
<dbReference type="AlphaFoldDB" id="A0A2G1UHK8"/>
<name>A0A2G1UHK8_9GAMM</name>
<gene>
    <name evidence="1" type="ORF">CLH61_15700</name>
</gene>
<accession>A0A2G1UHK8</accession>
<organism evidence="1 2">
    <name type="scientific">Marinobacter profundi</name>
    <dbReference type="NCBI Taxonomy" id="2666256"/>
    <lineage>
        <taxon>Bacteria</taxon>
        <taxon>Pseudomonadati</taxon>
        <taxon>Pseudomonadota</taxon>
        <taxon>Gammaproteobacteria</taxon>
        <taxon>Pseudomonadales</taxon>
        <taxon>Marinobacteraceae</taxon>
        <taxon>Marinobacter</taxon>
    </lineage>
</organism>
<dbReference type="InterPro" id="IPR009367">
    <property type="entry name" value="Elm1-like"/>
</dbReference>
<evidence type="ECO:0008006" key="3">
    <source>
        <dbReference type="Google" id="ProtNLM"/>
    </source>
</evidence>
<reference evidence="1 2" key="1">
    <citation type="submission" date="2017-09" db="EMBL/GenBank/DDBJ databases">
        <title>The draft genome sequences of Marinobacter sp. PWS21.</title>
        <authorList>
            <person name="Cao J."/>
        </authorList>
    </citation>
    <scope>NUCLEOTIDE SEQUENCE [LARGE SCALE GENOMIC DNA]</scope>
    <source>
        <strain evidence="1 2">PWS21</strain>
    </source>
</reference>
<keyword evidence="2" id="KW-1185">Reference proteome</keyword>
<dbReference type="Pfam" id="PF06258">
    <property type="entry name" value="Mito_fiss_Elm1"/>
    <property type="match status" value="1"/>
</dbReference>
<comment type="caution">
    <text evidence="1">The sequence shown here is derived from an EMBL/GenBank/DDBJ whole genome shotgun (WGS) entry which is preliminary data.</text>
</comment>
<evidence type="ECO:0000313" key="1">
    <source>
        <dbReference type="EMBL" id="PHQ13991.1"/>
    </source>
</evidence>
<sequence>MVPAATGSARAPVLWLLTDNKPGHRNQLRGLGARLKALAGASVYWLDATEYRIPLWRALLGLAPRLEPNLPVPDLIIAAGSGTHRLLLSLRRIGNARTVVLMKPGFPLNWIDAAIVPEHDGITDNTAGNTRLLLTEGMINTLTPLARLTTKQEALALIGGPSSHYEWDDDVVFDQLLHLMRSYPDWHWTLSGSRRTPDTLRQRLRDLAGARVTVAEPEQTHEDWLAHRLAASRAVWVTPDSASMVYEAVTSGIPTGLFELSANTGSRVARGNALLHQRGRVARWSDHTSVMSAATVPSRSLWEADRAARWLLQRLPGRTAP</sequence>
<evidence type="ECO:0000313" key="2">
    <source>
        <dbReference type="Proteomes" id="UP000231409"/>
    </source>
</evidence>